<dbReference type="EMBL" id="KN880534">
    <property type="protein sequence ID" value="KIY67123.1"/>
    <property type="molecule type" value="Genomic_DNA"/>
</dbReference>
<comment type="similarity">
    <text evidence="1">Belongs to the UPF0390 family.</text>
</comment>
<dbReference type="PANTHER" id="PTHR16967">
    <property type="entry name" value="LEYDIG CELL TUMOR 10 KDA PROTEIN HOMOLOG"/>
    <property type="match status" value="1"/>
</dbReference>
<dbReference type="Pfam" id="PF09495">
    <property type="entry name" value="DUF2462"/>
    <property type="match status" value="1"/>
</dbReference>
<dbReference type="OrthoDB" id="5239630at2759"/>
<dbReference type="STRING" id="1314674.A0A0D7B957"/>
<name>A0A0D7B957_9AGAR</name>
<evidence type="ECO:0000313" key="3">
    <source>
        <dbReference type="EMBL" id="KIY67123.1"/>
    </source>
</evidence>
<sequence length="86" mass="9062">MAQGKTKGLQTKAPGGNARHAQRAASGTKKGKRVIPPKKTVLVKQAQLHKNLSAKINRSIEQQMVTAASAGKLTIMKNASDPSSSK</sequence>
<dbReference type="AlphaFoldDB" id="A0A0D7B957"/>
<evidence type="ECO:0000256" key="1">
    <source>
        <dbReference type="ARBA" id="ARBA00006802"/>
    </source>
</evidence>
<reference evidence="3 4" key="1">
    <citation type="journal article" date="2015" name="Fungal Genet. Biol.">
        <title>Evolution of novel wood decay mechanisms in Agaricales revealed by the genome sequences of Fistulina hepatica and Cylindrobasidium torrendii.</title>
        <authorList>
            <person name="Floudas D."/>
            <person name="Held B.W."/>
            <person name="Riley R."/>
            <person name="Nagy L.G."/>
            <person name="Koehler G."/>
            <person name="Ransdell A.S."/>
            <person name="Younus H."/>
            <person name="Chow J."/>
            <person name="Chiniquy J."/>
            <person name="Lipzen A."/>
            <person name="Tritt A."/>
            <person name="Sun H."/>
            <person name="Haridas S."/>
            <person name="LaButti K."/>
            <person name="Ohm R.A."/>
            <person name="Kues U."/>
            <person name="Blanchette R.A."/>
            <person name="Grigoriev I.V."/>
            <person name="Minto R.E."/>
            <person name="Hibbett D.S."/>
        </authorList>
    </citation>
    <scope>NUCLEOTIDE SEQUENCE [LARGE SCALE GENOMIC DNA]</scope>
    <source>
        <strain evidence="3 4">FP15055 ss-10</strain>
    </source>
</reference>
<accession>A0A0D7B957</accession>
<feature type="region of interest" description="Disordered" evidence="2">
    <location>
        <begin position="1"/>
        <end position="38"/>
    </location>
</feature>
<proteinExistence type="inferred from homology"/>
<organism evidence="3 4">
    <name type="scientific">Cylindrobasidium torrendii FP15055 ss-10</name>
    <dbReference type="NCBI Taxonomy" id="1314674"/>
    <lineage>
        <taxon>Eukaryota</taxon>
        <taxon>Fungi</taxon>
        <taxon>Dikarya</taxon>
        <taxon>Basidiomycota</taxon>
        <taxon>Agaricomycotina</taxon>
        <taxon>Agaricomycetes</taxon>
        <taxon>Agaricomycetidae</taxon>
        <taxon>Agaricales</taxon>
        <taxon>Marasmiineae</taxon>
        <taxon>Physalacriaceae</taxon>
        <taxon>Cylindrobasidium</taxon>
    </lineage>
</organism>
<evidence type="ECO:0000313" key="4">
    <source>
        <dbReference type="Proteomes" id="UP000054007"/>
    </source>
</evidence>
<evidence type="ECO:0000256" key="2">
    <source>
        <dbReference type="SAM" id="MobiDB-lite"/>
    </source>
</evidence>
<protein>
    <submittedName>
        <fullName evidence="3">Uncharacterized protein</fullName>
    </submittedName>
</protein>
<dbReference type="Proteomes" id="UP000054007">
    <property type="component" value="Unassembled WGS sequence"/>
</dbReference>
<gene>
    <name evidence="3" type="ORF">CYLTODRAFT_422825</name>
</gene>
<dbReference type="PANTHER" id="PTHR16967:SF1">
    <property type="entry name" value="LEYDIG CELL TUMOR 10 KDA PROTEIN HOMOLOG"/>
    <property type="match status" value="1"/>
</dbReference>
<keyword evidence="4" id="KW-1185">Reference proteome</keyword>
<dbReference type="InterPro" id="IPR019034">
    <property type="entry name" value="UPF0390"/>
</dbReference>